<protein>
    <submittedName>
        <fullName evidence="3">Class I glutamine amidotransferase-like protein</fullName>
    </submittedName>
</protein>
<dbReference type="CDD" id="cd03139">
    <property type="entry name" value="GATase1_PfpI_2"/>
    <property type="match status" value="1"/>
</dbReference>
<dbReference type="Gene3D" id="3.40.50.880">
    <property type="match status" value="1"/>
</dbReference>
<feature type="chain" id="PRO_5022096358" evidence="1">
    <location>
        <begin position="19"/>
        <end position="231"/>
    </location>
</feature>
<keyword evidence="3" id="KW-0315">Glutamine amidotransferase</keyword>
<name>A0A550C065_9AGAR</name>
<organism evidence="3 4">
    <name type="scientific">Schizophyllum amplum</name>
    <dbReference type="NCBI Taxonomy" id="97359"/>
    <lineage>
        <taxon>Eukaryota</taxon>
        <taxon>Fungi</taxon>
        <taxon>Dikarya</taxon>
        <taxon>Basidiomycota</taxon>
        <taxon>Agaricomycotina</taxon>
        <taxon>Agaricomycetes</taxon>
        <taxon>Agaricomycetidae</taxon>
        <taxon>Agaricales</taxon>
        <taxon>Schizophyllaceae</taxon>
        <taxon>Schizophyllum</taxon>
    </lineage>
</organism>
<gene>
    <name evidence="3" type="ORF">BD626DRAFT_512449</name>
</gene>
<dbReference type="PANTHER" id="PTHR43130:SF15">
    <property type="entry name" value="THIJ_PFPI FAMILY PROTEIN (AFU_ORTHOLOGUE AFUA_5G14240)"/>
    <property type="match status" value="1"/>
</dbReference>
<dbReference type="GO" id="GO:0016740">
    <property type="term" value="F:transferase activity"/>
    <property type="evidence" value="ECO:0007669"/>
    <property type="project" value="UniProtKB-KW"/>
</dbReference>
<dbReference type="AlphaFoldDB" id="A0A550C065"/>
<evidence type="ECO:0000259" key="2">
    <source>
        <dbReference type="Pfam" id="PF01965"/>
    </source>
</evidence>
<evidence type="ECO:0000313" key="4">
    <source>
        <dbReference type="Proteomes" id="UP000320762"/>
    </source>
</evidence>
<dbReference type="PANTHER" id="PTHR43130">
    <property type="entry name" value="ARAC-FAMILY TRANSCRIPTIONAL REGULATOR"/>
    <property type="match status" value="1"/>
</dbReference>
<evidence type="ECO:0000313" key="3">
    <source>
        <dbReference type="EMBL" id="TRM58180.1"/>
    </source>
</evidence>
<dbReference type="SUPFAM" id="SSF52317">
    <property type="entry name" value="Class I glutamine amidotransferase-like"/>
    <property type="match status" value="1"/>
</dbReference>
<accession>A0A550C065</accession>
<evidence type="ECO:0000256" key="1">
    <source>
        <dbReference type="SAM" id="SignalP"/>
    </source>
</evidence>
<dbReference type="OrthoDB" id="543156at2759"/>
<dbReference type="InterPro" id="IPR052158">
    <property type="entry name" value="INH-QAR"/>
</dbReference>
<dbReference type="InterPro" id="IPR002818">
    <property type="entry name" value="DJ-1/PfpI"/>
</dbReference>
<dbReference type="Proteomes" id="UP000320762">
    <property type="component" value="Unassembled WGS sequence"/>
</dbReference>
<dbReference type="EMBL" id="VDMD01000038">
    <property type="protein sequence ID" value="TRM58180.1"/>
    <property type="molecule type" value="Genomic_DNA"/>
</dbReference>
<proteinExistence type="predicted"/>
<dbReference type="STRING" id="97359.A0A550C065"/>
<reference evidence="3 4" key="1">
    <citation type="journal article" date="2019" name="New Phytol.">
        <title>Comparative genomics reveals unique wood-decay strategies and fruiting body development in the Schizophyllaceae.</title>
        <authorList>
            <person name="Almasi E."/>
            <person name="Sahu N."/>
            <person name="Krizsan K."/>
            <person name="Balint B."/>
            <person name="Kovacs G.M."/>
            <person name="Kiss B."/>
            <person name="Cseklye J."/>
            <person name="Drula E."/>
            <person name="Henrissat B."/>
            <person name="Nagy I."/>
            <person name="Chovatia M."/>
            <person name="Adam C."/>
            <person name="LaButti K."/>
            <person name="Lipzen A."/>
            <person name="Riley R."/>
            <person name="Grigoriev I.V."/>
            <person name="Nagy L.G."/>
        </authorList>
    </citation>
    <scope>NUCLEOTIDE SEQUENCE [LARGE SCALE GENOMIC DNA]</scope>
    <source>
        <strain evidence="3 4">NL-1724</strain>
    </source>
</reference>
<keyword evidence="4" id="KW-1185">Reference proteome</keyword>
<keyword evidence="3" id="KW-0808">Transferase</keyword>
<dbReference type="InterPro" id="IPR029062">
    <property type="entry name" value="Class_I_gatase-like"/>
</dbReference>
<comment type="caution">
    <text evidence="3">The sequence shown here is derived from an EMBL/GenBank/DDBJ whole genome shotgun (WGS) entry which is preliminary data.</text>
</comment>
<keyword evidence="1" id="KW-0732">Signal</keyword>
<dbReference type="Pfam" id="PF01965">
    <property type="entry name" value="DJ-1_PfpI"/>
    <property type="match status" value="1"/>
</dbReference>
<feature type="domain" description="DJ-1/PfpI" evidence="2">
    <location>
        <begin position="73"/>
        <end position="196"/>
    </location>
</feature>
<sequence length="231" mass="24737">MSTPSLSVAVCLYPLVTALDYQGPVEFLAALTASAKPFILKEHSTGFEDTYDSIPTLGPLTYLAPSNEPTGPGISGEAGPRVIPDKTYAEATEQFDILLVPGGFNPGPPELLDFLTRQVPGAKYVLTVCTGSWILAKTGALDGKRATGNKFLFKKMQADTEGRGIQWVARARWVEDGKFWTSSGVTAGMDMAYAFVTHIAGEPVAKAIAAVIELRARDQEDDEFAVVHGLV</sequence>
<feature type="signal peptide" evidence="1">
    <location>
        <begin position="1"/>
        <end position="18"/>
    </location>
</feature>